<reference evidence="10 11" key="1">
    <citation type="submission" date="2021-08" db="EMBL/GenBank/DDBJ databases">
        <title>Nocardioides bacterium WL0053 sp. nov., isolated from the sediment.</title>
        <authorList>
            <person name="Wang L."/>
            <person name="Zhang D."/>
            <person name="Zhang A."/>
        </authorList>
    </citation>
    <scope>NUCLEOTIDE SEQUENCE [LARGE SCALE GENOMIC DNA]</scope>
    <source>
        <strain evidence="10 11">WL0053</strain>
    </source>
</reference>
<dbReference type="PANTHER" id="PTHR30353:SF0">
    <property type="entry name" value="TRANSMEMBRANE PROTEIN"/>
    <property type="match status" value="1"/>
</dbReference>
<comment type="subcellular location">
    <subcellularLocation>
        <location evidence="1 7">Cell membrane</location>
        <topology evidence="1 7">Multi-pass membrane protein</topology>
    </subcellularLocation>
</comment>
<dbReference type="InterPro" id="IPR032816">
    <property type="entry name" value="VTT_dom"/>
</dbReference>
<evidence type="ECO:0000259" key="9">
    <source>
        <dbReference type="Pfam" id="PF09335"/>
    </source>
</evidence>
<gene>
    <name evidence="10" type="ORF">K1X13_03735</name>
</gene>
<feature type="transmembrane region" description="Helical" evidence="7">
    <location>
        <begin position="185"/>
        <end position="203"/>
    </location>
</feature>
<feature type="transmembrane region" description="Helical" evidence="7">
    <location>
        <begin position="151"/>
        <end position="173"/>
    </location>
</feature>
<keyword evidence="5 7" id="KW-1133">Transmembrane helix</keyword>
<dbReference type="PANTHER" id="PTHR30353">
    <property type="entry name" value="INNER MEMBRANE PROTEIN DEDA-RELATED"/>
    <property type="match status" value="1"/>
</dbReference>
<accession>A0ABS7RK27</accession>
<feature type="transmembrane region" description="Helical" evidence="7">
    <location>
        <begin position="25"/>
        <end position="58"/>
    </location>
</feature>
<sequence>MLVHVQLLGIDWLDPEKLLTAMDPYAFWGLLFIIFAECGLFALLPGDSLLFVAGLFIANQWISTPIWLACILISVAAWLGNVVGYGIGYKIGPALFSKPDARLFKQEYVDKTYAFFDRYGNRAIVLARFVPIVRTFITMAAGVGRMPFTRFATYSAIGAVLWGTGITLLGFWLGNISFIKDNIDLIALLIVFVSIIPMIVEVLRERSRKRDERYDEPHERATVEREDIRRDTNG</sequence>
<keyword evidence="6 7" id="KW-0472">Membrane</keyword>
<evidence type="ECO:0000313" key="11">
    <source>
        <dbReference type="Proteomes" id="UP000754710"/>
    </source>
</evidence>
<evidence type="ECO:0000256" key="4">
    <source>
        <dbReference type="ARBA" id="ARBA00022692"/>
    </source>
</evidence>
<evidence type="ECO:0000256" key="5">
    <source>
        <dbReference type="ARBA" id="ARBA00022989"/>
    </source>
</evidence>
<evidence type="ECO:0000313" key="10">
    <source>
        <dbReference type="EMBL" id="MBY9073927.1"/>
    </source>
</evidence>
<evidence type="ECO:0000256" key="6">
    <source>
        <dbReference type="ARBA" id="ARBA00023136"/>
    </source>
</evidence>
<keyword evidence="3 7" id="KW-1003">Cell membrane</keyword>
<dbReference type="Pfam" id="PF09335">
    <property type="entry name" value="VTT_dom"/>
    <property type="match status" value="1"/>
</dbReference>
<proteinExistence type="inferred from homology"/>
<evidence type="ECO:0000256" key="8">
    <source>
        <dbReference type="SAM" id="MobiDB-lite"/>
    </source>
</evidence>
<feature type="transmembrane region" description="Helical" evidence="7">
    <location>
        <begin position="123"/>
        <end position="144"/>
    </location>
</feature>
<keyword evidence="4 7" id="KW-0812">Transmembrane</keyword>
<feature type="region of interest" description="Disordered" evidence="8">
    <location>
        <begin position="211"/>
        <end position="234"/>
    </location>
</feature>
<evidence type="ECO:0000256" key="3">
    <source>
        <dbReference type="ARBA" id="ARBA00022475"/>
    </source>
</evidence>
<evidence type="ECO:0000256" key="1">
    <source>
        <dbReference type="ARBA" id="ARBA00004651"/>
    </source>
</evidence>
<feature type="transmembrane region" description="Helical" evidence="7">
    <location>
        <begin position="65"/>
        <end position="87"/>
    </location>
</feature>
<dbReference type="EMBL" id="JAIEZQ010000001">
    <property type="protein sequence ID" value="MBY9073927.1"/>
    <property type="molecule type" value="Genomic_DNA"/>
</dbReference>
<evidence type="ECO:0000256" key="7">
    <source>
        <dbReference type="RuleBase" id="RU367016"/>
    </source>
</evidence>
<keyword evidence="11" id="KW-1185">Reference proteome</keyword>
<dbReference type="Proteomes" id="UP000754710">
    <property type="component" value="Unassembled WGS sequence"/>
</dbReference>
<comment type="similarity">
    <text evidence="2 7">Belongs to the DedA family.</text>
</comment>
<protein>
    <submittedName>
        <fullName evidence="10">VTT domain-containing protein</fullName>
    </submittedName>
</protein>
<comment type="caution">
    <text evidence="10">The sequence shown here is derived from an EMBL/GenBank/DDBJ whole genome shotgun (WGS) entry which is preliminary data.</text>
</comment>
<name>A0ABS7RK27_9ACTN</name>
<organism evidence="10 11">
    <name type="scientific">Nocardioides jiangsuensis</name>
    <dbReference type="NCBI Taxonomy" id="2866161"/>
    <lineage>
        <taxon>Bacteria</taxon>
        <taxon>Bacillati</taxon>
        <taxon>Actinomycetota</taxon>
        <taxon>Actinomycetes</taxon>
        <taxon>Propionibacteriales</taxon>
        <taxon>Nocardioidaceae</taxon>
        <taxon>Nocardioides</taxon>
    </lineage>
</organism>
<feature type="domain" description="VTT" evidence="9">
    <location>
        <begin position="44"/>
        <end position="170"/>
    </location>
</feature>
<evidence type="ECO:0000256" key="2">
    <source>
        <dbReference type="ARBA" id="ARBA00010792"/>
    </source>
</evidence>
<dbReference type="InterPro" id="IPR032818">
    <property type="entry name" value="DedA-like"/>
</dbReference>